<dbReference type="PANTHER" id="PTHR45747:SF4">
    <property type="entry name" value="HISTONE-LYSINE N-METHYLTRANSFERASE E(Z)"/>
    <property type="match status" value="1"/>
</dbReference>
<keyword evidence="1" id="KW-0805">Transcription regulation</keyword>
<reference evidence="5 6" key="1">
    <citation type="submission" date="2019-07" db="EMBL/GenBank/DDBJ databases">
        <title>Genomes of Cafeteria roenbergensis.</title>
        <authorList>
            <person name="Fischer M.G."/>
            <person name="Hackl T."/>
            <person name="Roman M."/>
        </authorList>
    </citation>
    <scope>NUCLEOTIDE SEQUENCE [LARGE SCALE GENOMIC DNA]</scope>
    <source>
        <strain evidence="5 6">RCC970-E3</strain>
    </source>
</reference>
<evidence type="ECO:0000313" key="5">
    <source>
        <dbReference type="EMBL" id="KAA0169784.1"/>
    </source>
</evidence>
<dbReference type="CDD" id="cd10519">
    <property type="entry name" value="SET_EZH"/>
    <property type="match status" value="1"/>
</dbReference>
<keyword evidence="2" id="KW-0804">Transcription</keyword>
<dbReference type="GO" id="GO:0005634">
    <property type="term" value="C:nucleus"/>
    <property type="evidence" value="ECO:0007669"/>
    <property type="project" value="TreeGrafter"/>
</dbReference>
<dbReference type="PANTHER" id="PTHR45747">
    <property type="entry name" value="HISTONE-LYSINE N-METHYLTRANSFERASE E(Z)"/>
    <property type="match status" value="1"/>
</dbReference>
<proteinExistence type="predicted"/>
<accession>A0A5A8DYL0</accession>
<feature type="region of interest" description="Disordered" evidence="3">
    <location>
        <begin position="268"/>
        <end position="316"/>
    </location>
</feature>
<evidence type="ECO:0000256" key="3">
    <source>
        <dbReference type="SAM" id="MobiDB-lite"/>
    </source>
</evidence>
<dbReference type="GO" id="GO:0046976">
    <property type="term" value="F:histone H3K27 methyltransferase activity"/>
    <property type="evidence" value="ECO:0007669"/>
    <property type="project" value="TreeGrafter"/>
</dbReference>
<dbReference type="InterPro" id="IPR001214">
    <property type="entry name" value="SET_dom"/>
</dbReference>
<comment type="caution">
    <text evidence="5">The sequence shown here is derived from an EMBL/GenBank/DDBJ whole genome shotgun (WGS) entry which is preliminary data.</text>
</comment>
<dbReference type="EMBL" id="VLTL01000019">
    <property type="protein sequence ID" value="KAA0169784.1"/>
    <property type="molecule type" value="Genomic_DNA"/>
</dbReference>
<evidence type="ECO:0000256" key="2">
    <source>
        <dbReference type="ARBA" id="ARBA00023163"/>
    </source>
</evidence>
<dbReference type="Pfam" id="PF00856">
    <property type="entry name" value="SET"/>
    <property type="match status" value="1"/>
</dbReference>
<dbReference type="InterPro" id="IPR045318">
    <property type="entry name" value="EZH1/2-like"/>
</dbReference>
<evidence type="ECO:0000313" key="6">
    <source>
        <dbReference type="Proteomes" id="UP000324907"/>
    </source>
</evidence>
<organism evidence="5 6">
    <name type="scientific">Cafeteria roenbergensis</name>
    <name type="common">Marine flagellate</name>
    <dbReference type="NCBI Taxonomy" id="33653"/>
    <lineage>
        <taxon>Eukaryota</taxon>
        <taxon>Sar</taxon>
        <taxon>Stramenopiles</taxon>
        <taxon>Bigyra</taxon>
        <taxon>Opalozoa</taxon>
        <taxon>Bicosoecida</taxon>
        <taxon>Cafeteriaceae</taxon>
        <taxon>Cafeteria</taxon>
    </lineage>
</organism>
<dbReference type="SMART" id="SM00317">
    <property type="entry name" value="SET"/>
    <property type="match status" value="1"/>
</dbReference>
<feature type="domain" description="SET" evidence="4">
    <location>
        <begin position="107"/>
        <end position="232"/>
    </location>
</feature>
<gene>
    <name evidence="5" type="ORF">FNF28_01903</name>
</gene>
<dbReference type="AlphaFoldDB" id="A0A5A8DYL0"/>
<dbReference type="PROSITE" id="PS50280">
    <property type="entry name" value="SET"/>
    <property type="match status" value="1"/>
</dbReference>
<dbReference type="SUPFAM" id="SSF82199">
    <property type="entry name" value="SET domain"/>
    <property type="match status" value="1"/>
</dbReference>
<dbReference type="GO" id="GO:0003682">
    <property type="term" value="F:chromatin binding"/>
    <property type="evidence" value="ECO:0007669"/>
    <property type="project" value="TreeGrafter"/>
</dbReference>
<evidence type="ECO:0000259" key="4">
    <source>
        <dbReference type="PROSITE" id="PS50280"/>
    </source>
</evidence>
<evidence type="ECO:0000256" key="1">
    <source>
        <dbReference type="ARBA" id="ARBA00023015"/>
    </source>
</evidence>
<dbReference type="GO" id="GO:0031507">
    <property type="term" value="P:heterochromatin formation"/>
    <property type="evidence" value="ECO:0007669"/>
    <property type="project" value="TreeGrafter"/>
</dbReference>
<sequence>MSSPEESTAAAVTPSGSPQSTSSASHSLPDGAAQTPTAVDAAAGASSALAGRGGAASCKTTNPLLNAASWTDGRLTLAELTAWRMEPDPRRRRALRHATLDALCGNVSIQARRFHHVHVGPSTIHEAGYGLFAGEVIEKHELVQEYVGEVIPQMEAERRGSIYDILNRSYLFDLDDDASVDATRKGNKMRFANHSKDPNCHARKLVVNGCHRIGIFAKRRIRAHEELFFDYRYDKEIVHAGRRQVAADVAWLKDRKLAGKVYTGARRGGRSAGIAKDGRPKSPRARGTGGRSRSDGDDADQGTEDGDEAGRSTDVA</sequence>
<name>A0A5A8DYL0_CAFRO</name>
<dbReference type="Gene3D" id="2.170.270.10">
    <property type="entry name" value="SET domain"/>
    <property type="match status" value="1"/>
</dbReference>
<dbReference type="Proteomes" id="UP000324907">
    <property type="component" value="Unassembled WGS sequence"/>
</dbReference>
<protein>
    <recommendedName>
        <fullName evidence="4">SET domain-containing protein</fullName>
    </recommendedName>
</protein>
<dbReference type="InterPro" id="IPR046341">
    <property type="entry name" value="SET_dom_sf"/>
</dbReference>
<feature type="compositionally biased region" description="Low complexity" evidence="3">
    <location>
        <begin position="14"/>
        <end position="39"/>
    </location>
</feature>
<feature type="compositionally biased region" description="Acidic residues" evidence="3">
    <location>
        <begin position="297"/>
        <end position="307"/>
    </location>
</feature>
<feature type="region of interest" description="Disordered" evidence="3">
    <location>
        <begin position="1"/>
        <end position="39"/>
    </location>
</feature>